<protein>
    <submittedName>
        <fullName evidence="2">Uncharacterized protein</fullName>
    </submittedName>
</protein>
<evidence type="ECO:0000313" key="2">
    <source>
        <dbReference type="EMBL" id="CBL94140.1"/>
    </source>
</evidence>
<name>E4Z8L7_MALDO</name>
<dbReference type="EMBL" id="FN823234">
    <property type="protein sequence ID" value="CBL94140.1"/>
    <property type="molecule type" value="Genomic_DNA"/>
</dbReference>
<dbReference type="AlphaFoldDB" id="E4Z8L7"/>
<organism evidence="2">
    <name type="scientific">Malus domestica</name>
    <name type="common">Apple</name>
    <name type="synonym">Pyrus malus</name>
    <dbReference type="NCBI Taxonomy" id="3750"/>
    <lineage>
        <taxon>Eukaryota</taxon>
        <taxon>Viridiplantae</taxon>
        <taxon>Streptophyta</taxon>
        <taxon>Embryophyta</taxon>
        <taxon>Tracheophyta</taxon>
        <taxon>Spermatophyta</taxon>
        <taxon>Magnoliopsida</taxon>
        <taxon>eudicotyledons</taxon>
        <taxon>Gunneridae</taxon>
        <taxon>Pentapetalae</taxon>
        <taxon>rosids</taxon>
        <taxon>fabids</taxon>
        <taxon>Rosales</taxon>
        <taxon>Rosaceae</taxon>
        <taxon>Amygdaloideae</taxon>
        <taxon>Maleae</taxon>
        <taxon>Malus</taxon>
    </lineage>
</organism>
<proteinExistence type="predicted"/>
<evidence type="ECO:0000256" key="1">
    <source>
        <dbReference type="SAM" id="Phobius"/>
    </source>
</evidence>
<reference evidence="2" key="1">
    <citation type="submission" date="2010-04" db="EMBL/GenBank/DDBJ databases">
        <title>Genomic organization of the Mal d 1 gene cluster on apple (Malus x domestica) linkage group 16.</title>
        <authorList>
            <person name="Pagliarani G."/>
            <person name="Paris R."/>
            <person name="Arens P."/>
            <person name="Tartarini S."/>
            <person name="Peters S."/>
            <person name="van de Weg E."/>
        </authorList>
    </citation>
    <scope>NUCLEOTIDE SEQUENCE</scope>
</reference>
<keyword evidence="1" id="KW-1133">Transmembrane helix</keyword>
<accession>E4Z8L7</accession>
<feature type="transmembrane region" description="Helical" evidence="1">
    <location>
        <begin position="28"/>
        <end position="46"/>
    </location>
</feature>
<keyword evidence="1" id="KW-0472">Membrane</keyword>
<sequence length="89" mass="10431">MDHPFGLRNYACFVGYVNVGYLSDTHQTHFQMGYVFIVAIIAISFAEPFQELSVRVCVAVRKWRKQEYGFKRSNVGVAERERNCKRCYK</sequence>
<keyword evidence="1" id="KW-0812">Transmembrane</keyword>